<gene>
    <name evidence="2" type="ORF">XH99_09855</name>
</gene>
<proteinExistence type="predicted"/>
<reference evidence="2 3" key="1">
    <citation type="submission" date="2015-04" db="EMBL/GenBank/DDBJ databases">
        <title>Comparative genomics of rhizobia nodulating Arachis hypogaea in China.</title>
        <authorList>
            <person name="Li Y."/>
        </authorList>
    </citation>
    <scope>NUCLEOTIDE SEQUENCE [LARGE SCALE GENOMIC DNA]</scope>
    <source>
        <strain evidence="2 3">CCBAU 51757</strain>
    </source>
</reference>
<name>A0A4Q0SA22_9BRAD</name>
<dbReference type="AlphaFoldDB" id="A0A4Q0SA22"/>
<dbReference type="Proteomes" id="UP000289546">
    <property type="component" value="Unassembled WGS sequence"/>
</dbReference>
<protein>
    <submittedName>
        <fullName evidence="2">Uncharacterized protein</fullName>
    </submittedName>
</protein>
<keyword evidence="3" id="KW-1185">Reference proteome</keyword>
<evidence type="ECO:0000256" key="1">
    <source>
        <dbReference type="SAM" id="MobiDB-lite"/>
    </source>
</evidence>
<accession>A0A4Q0SA22</accession>
<sequence length="102" mass="11338">MWADATVPVPARGPVGPPSQEEIKKGVQITAAEAKLARPIEISTLRKADHGPGGYFVCLREANQLLDRPRLTYSLFFDGVYKFSRQSVIIEDCERQEYSAAN</sequence>
<feature type="region of interest" description="Disordered" evidence="1">
    <location>
        <begin position="1"/>
        <end position="21"/>
    </location>
</feature>
<evidence type="ECO:0000313" key="2">
    <source>
        <dbReference type="EMBL" id="RXH32793.1"/>
    </source>
</evidence>
<organism evidence="2 3">
    <name type="scientific">Bradyrhizobium nanningense</name>
    <dbReference type="NCBI Taxonomy" id="1325118"/>
    <lineage>
        <taxon>Bacteria</taxon>
        <taxon>Pseudomonadati</taxon>
        <taxon>Pseudomonadota</taxon>
        <taxon>Alphaproteobacteria</taxon>
        <taxon>Hyphomicrobiales</taxon>
        <taxon>Nitrobacteraceae</taxon>
        <taxon>Bradyrhizobium</taxon>
    </lineage>
</organism>
<evidence type="ECO:0000313" key="3">
    <source>
        <dbReference type="Proteomes" id="UP000289546"/>
    </source>
</evidence>
<comment type="caution">
    <text evidence="2">The sequence shown here is derived from an EMBL/GenBank/DDBJ whole genome shotgun (WGS) entry which is preliminary data.</text>
</comment>
<dbReference type="EMBL" id="LBJQ01000049">
    <property type="protein sequence ID" value="RXH32793.1"/>
    <property type="molecule type" value="Genomic_DNA"/>
</dbReference>